<proteinExistence type="predicted"/>
<organism evidence="1 2">
    <name type="scientific">Trametes sanguinea</name>
    <dbReference type="NCBI Taxonomy" id="158606"/>
    <lineage>
        <taxon>Eukaryota</taxon>
        <taxon>Fungi</taxon>
        <taxon>Dikarya</taxon>
        <taxon>Basidiomycota</taxon>
        <taxon>Agaricomycotina</taxon>
        <taxon>Agaricomycetes</taxon>
        <taxon>Polyporales</taxon>
        <taxon>Polyporaceae</taxon>
        <taxon>Trametes</taxon>
    </lineage>
</organism>
<dbReference type="EMBL" id="JANSHE010000799">
    <property type="protein sequence ID" value="KAJ3006966.1"/>
    <property type="molecule type" value="Genomic_DNA"/>
</dbReference>
<accession>A0ACC1PZX3</accession>
<protein>
    <submittedName>
        <fullName evidence="1">Uncharacterized protein</fullName>
    </submittedName>
</protein>
<evidence type="ECO:0000313" key="2">
    <source>
        <dbReference type="Proteomes" id="UP001144978"/>
    </source>
</evidence>
<gene>
    <name evidence="1" type="ORF">NUW54_g3731</name>
</gene>
<reference evidence="1" key="1">
    <citation type="submission" date="2022-08" db="EMBL/GenBank/DDBJ databases">
        <title>Genome Sequence of Pycnoporus sanguineus.</title>
        <authorList>
            <person name="Buettner E."/>
        </authorList>
    </citation>
    <scope>NUCLEOTIDE SEQUENCE</scope>
    <source>
        <strain evidence="1">CG-C14</strain>
    </source>
</reference>
<keyword evidence="2" id="KW-1185">Reference proteome</keyword>
<comment type="caution">
    <text evidence="1">The sequence shown here is derived from an EMBL/GenBank/DDBJ whole genome shotgun (WGS) entry which is preliminary data.</text>
</comment>
<sequence>MSERGAGPPEPFLNRFAYDDSAHDPFVTTRKRLPNTSAGLVEIPSTPNANSRALCWVPGSYTAATLIIVTLSLGALRQVLLRSLHHSTDLAATRVWTVSSGRWALKLCVGPRKDDCEPKSLVTELERAVLASTKDAVGLPDLALYAHGGRIMDALTTKRHGMKKSSSFPPSSQP</sequence>
<evidence type="ECO:0000313" key="1">
    <source>
        <dbReference type="EMBL" id="KAJ3006966.1"/>
    </source>
</evidence>
<name>A0ACC1PZX3_9APHY</name>
<dbReference type="Proteomes" id="UP001144978">
    <property type="component" value="Unassembled WGS sequence"/>
</dbReference>